<dbReference type="EMBL" id="BMMK01000012">
    <property type="protein sequence ID" value="GGM56606.1"/>
    <property type="molecule type" value="Genomic_DNA"/>
</dbReference>
<proteinExistence type="predicted"/>
<evidence type="ECO:0000313" key="6">
    <source>
        <dbReference type="EMBL" id="GGM56606.1"/>
    </source>
</evidence>
<feature type="transmembrane region" description="Helical" evidence="5">
    <location>
        <begin position="112"/>
        <end position="134"/>
    </location>
</feature>
<dbReference type="GO" id="GO:0015035">
    <property type="term" value="F:protein-disulfide reductase activity"/>
    <property type="evidence" value="ECO:0007669"/>
    <property type="project" value="InterPro"/>
</dbReference>
<dbReference type="GO" id="GO:0006457">
    <property type="term" value="P:protein folding"/>
    <property type="evidence" value="ECO:0007669"/>
    <property type="project" value="InterPro"/>
</dbReference>
<evidence type="ECO:0000313" key="7">
    <source>
        <dbReference type="Proteomes" id="UP000637578"/>
    </source>
</evidence>
<reference evidence="6" key="2">
    <citation type="submission" date="2020-09" db="EMBL/GenBank/DDBJ databases">
        <authorList>
            <person name="Sun Q."/>
            <person name="Zhou Y."/>
        </authorList>
    </citation>
    <scope>NUCLEOTIDE SEQUENCE</scope>
    <source>
        <strain evidence="6">CGMCC 4.5737</strain>
    </source>
</reference>
<feature type="transmembrane region" description="Helical" evidence="5">
    <location>
        <begin position="146"/>
        <end position="169"/>
    </location>
</feature>
<dbReference type="Gene3D" id="1.20.1550.10">
    <property type="entry name" value="DsbB-like"/>
    <property type="match status" value="1"/>
</dbReference>
<evidence type="ECO:0000256" key="2">
    <source>
        <dbReference type="ARBA" id="ARBA00022692"/>
    </source>
</evidence>
<dbReference type="InterPro" id="IPR003752">
    <property type="entry name" value="DiS_bond_form_DsbB/BdbC"/>
</dbReference>
<gene>
    <name evidence="6" type="ORF">GCM10012275_29720</name>
</gene>
<comment type="caution">
    <text evidence="6">The sequence shown here is derived from an EMBL/GenBank/DDBJ whole genome shotgun (WGS) entry which is preliminary data.</text>
</comment>
<reference evidence="6" key="1">
    <citation type="journal article" date="2014" name="Int. J. Syst. Evol. Microbiol.">
        <title>Complete genome sequence of Corynebacterium casei LMG S-19264T (=DSM 44701T), isolated from a smear-ripened cheese.</title>
        <authorList>
            <consortium name="US DOE Joint Genome Institute (JGI-PGF)"/>
            <person name="Walter F."/>
            <person name="Albersmeier A."/>
            <person name="Kalinowski J."/>
            <person name="Ruckert C."/>
        </authorList>
    </citation>
    <scope>NUCLEOTIDE SEQUENCE</scope>
    <source>
        <strain evidence="6">CGMCC 4.5737</strain>
    </source>
</reference>
<dbReference type="RefSeq" id="WP_189058031.1">
    <property type="nucleotide sequence ID" value="NZ_BMMK01000012.1"/>
</dbReference>
<name>A0A8J3C8W1_9PSEU</name>
<dbReference type="SUPFAM" id="SSF158442">
    <property type="entry name" value="DsbB-like"/>
    <property type="match status" value="1"/>
</dbReference>
<keyword evidence="2 5" id="KW-0812">Transmembrane</keyword>
<evidence type="ECO:0000256" key="5">
    <source>
        <dbReference type="SAM" id="Phobius"/>
    </source>
</evidence>
<evidence type="ECO:0000256" key="3">
    <source>
        <dbReference type="ARBA" id="ARBA00022989"/>
    </source>
</evidence>
<feature type="transmembrane region" description="Helical" evidence="5">
    <location>
        <begin position="7"/>
        <end position="28"/>
    </location>
</feature>
<comment type="subcellular location">
    <subcellularLocation>
        <location evidence="1">Membrane</location>
        <topology evidence="1">Multi-pass membrane protein</topology>
    </subcellularLocation>
</comment>
<dbReference type="Proteomes" id="UP000637578">
    <property type="component" value="Unassembled WGS sequence"/>
</dbReference>
<evidence type="ECO:0000256" key="4">
    <source>
        <dbReference type="ARBA" id="ARBA00023136"/>
    </source>
</evidence>
<protein>
    <recommendedName>
        <fullName evidence="8">Disulfide bond formation protein B</fullName>
    </recommendedName>
</protein>
<feature type="transmembrane region" description="Helical" evidence="5">
    <location>
        <begin position="70"/>
        <end position="92"/>
    </location>
</feature>
<sequence length="193" mass="20871">MRRQLGFWFSHLVVLAYTGVLLGGFLVQFGRWEYPCPLCMLQRAAMVLCALGPGYVIARARRGEVTVADLATGYGMSVVAAVAGATISARQILLHIKPPDPGYGAAVLGLHLYTWAFITFVVMLLAAGLVLLFARELAPGRVEFGSVSWAVLGLFGVIVAANAVAVFALEGFHWVLPDDPDRYQLFYDLGVLP</sequence>
<feature type="transmembrane region" description="Helical" evidence="5">
    <location>
        <begin position="40"/>
        <end position="58"/>
    </location>
</feature>
<dbReference type="Pfam" id="PF02600">
    <property type="entry name" value="DsbB"/>
    <property type="match status" value="1"/>
</dbReference>
<dbReference type="InterPro" id="IPR023380">
    <property type="entry name" value="DsbB-like_sf"/>
</dbReference>
<organism evidence="6 7">
    <name type="scientific">Longimycelium tulufanense</name>
    <dbReference type="NCBI Taxonomy" id="907463"/>
    <lineage>
        <taxon>Bacteria</taxon>
        <taxon>Bacillati</taxon>
        <taxon>Actinomycetota</taxon>
        <taxon>Actinomycetes</taxon>
        <taxon>Pseudonocardiales</taxon>
        <taxon>Pseudonocardiaceae</taxon>
        <taxon>Longimycelium</taxon>
    </lineage>
</organism>
<evidence type="ECO:0008006" key="8">
    <source>
        <dbReference type="Google" id="ProtNLM"/>
    </source>
</evidence>
<keyword evidence="3 5" id="KW-1133">Transmembrane helix</keyword>
<dbReference type="AlphaFoldDB" id="A0A8J3C8W1"/>
<keyword evidence="7" id="KW-1185">Reference proteome</keyword>
<keyword evidence="4 5" id="KW-0472">Membrane</keyword>
<evidence type="ECO:0000256" key="1">
    <source>
        <dbReference type="ARBA" id="ARBA00004141"/>
    </source>
</evidence>
<dbReference type="GO" id="GO:0016020">
    <property type="term" value="C:membrane"/>
    <property type="evidence" value="ECO:0007669"/>
    <property type="project" value="UniProtKB-SubCell"/>
</dbReference>
<accession>A0A8J3C8W1</accession>